<organism evidence="1 2">
    <name type="scientific">Punica granatum</name>
    <name type="common">Pomegranate</name>
    <dbReference type="NCBI Taxonomy" id="22663"/>
    <lineage>
        <taxon>Eukaryota</taxon>
        <taxon>Viridiplantae</taxon>
        <taxon>Streptophyta</taxon>
        <taxon>Embryophyta</taxon>
        <taxon>Tracheophyta</taxon>
        <taxon>Spermatophyta</taxon>
        <taxon>Magnoliopsida</taxon>
        <taxon>eudicotyledons</taxon>
        <taxon>Gunneridae</taxon>
        <taxon>Pentapetalae</taxon>
        <taxon>rosids</taxon>
        <taxon>malvids</taxon>
        <taxon>Myrtales</taxon>
        <taxon>Lythraceae</taxon>
        <taxon>Punica</taxon>
    </lineage>
</organism>
<sequence>MRPDLVQSSPLLDKTATDRDERGLLLLRVCKKLLTQHTSAEAASQPIPLKIDQRWVSSEKPSTQLNRFRSVRSSLRPSAL</sequence>
<feature type="non-terminal residue" evidence="1">
    <location>
        <position position="80"/>
    </location>
</feature>
<comment type="caution">
    <text evidence="1">The sequence shown here is derived from an EMBL/GenBank/DDBJ whole genome shotgun (WGS) entry which is preliminary data.</text>
</comment>
<keyword evidence="2" id="KW-1185">Reference proteome</keyword>
<gene>
    <name evidence="1" type="ORF">CRG98_038723</name>
</gene>
<evidence type="ECO:0000313" key="2">
    <source>
        <dbReference type="Proteomes" id="UP000233551"/>
    </source>
</evidence>
<protein>
    <submittedName>
        <fullName evidence="1">Uncharacterized protein</fullName>
    </submittedName>
</protein>
<proteinExistence type="predicted"/>
<evidence type="ECO:0000313" key="1">
    <source>
        <dbReference type="EMBL" id="PKI40882.1"/>
    </source>
</evidence>
<accession>A0A2I0IA68</accession>
<dbReference type="EMBL" id="PGOL01003469">
    <property type="protein sequence ID" value="PKI40882.1"/>
    <property type="molecule type" value="Genomic_DNA"/>
</dbReference>
<dbReference type="AlphaFoldDB" id="A0A2I0IA68"/>
<reference evidence="1 2" key="1">
    <citation type="submission" date="2017-11" db="EMBL/GenBank/DDBJ databases">
        <title>De-novo sequencing of pomegranate (Punica granatum L.) genome.</title>
        <authorList>
            <person name="Akparov Z."/>
            <person name="Amiraslanov A."/>
            <person name="Hajiyeva S."/>
            <person name="Abbasov M."/>
            <person name="Kaur K."/>
            <person name="Hamwieh A."/>
            <person name="Solovyev V."/>
            <person name="Salamov A."/>
            <person name="Braich B."/>
            <person name="Kosarev P."/>
            <person name="Mahmoud A."/>
            <person name="Hajiyev E."/>
            <person name="Babayeva S."/>
            <person name="Izzatullayeva V."/>
            <person name="Mammadov A."/>
            <person name="Mammadov A."/>
            <person name="Sharifova S."/>
            <person name="Ojaghi J."/>
            <person name="Eynullazada K."/>
            <person name="Bayramov B."/>
            <person name="Abdulazimova A."/>
            <person name="Shahmuradov I."/>
        </authorList>
    </citation>
    <scope>NUCLEOTIDE SEQUENCE [LARGE SCALE GENOMIC DNA]</scope>
    <source>
        <strain evidence="2">cv. AG2017</strain>
        <tissue evidence="1">Leaf</tissue>
    </source>
</reference>
<name>A0A2I0IA68_PUNGR</name>
<dbReference type="Proteomes" id="UP000233551">
    <property type="component" value="Unassembled WGS sequence"/>
</dbReference>